<evidence type="ECO:0000256" key="5">
    <source>
        <dbReference type="HAMAP-Rule" id="MF_00313"/>
    </source>
</evidence>
<proteinExistence type="inferred from homology"/>
<gene>
    <name evidence="5" type="primary">glsA</name>
    <name evidence="6" type="ORF">SAMN05877842_11927</name>
</gene>
<keyword evidence="3 5" id="KW-0378">Hydrolase</keyword>
<comment type="similarity">
    <text evidence="1 5">Belongs to the glutaminase family.</text>
</comment>
<keyword evidence="5" id="KW-0007">Acetylation</keyword>
<comment type="catalytic activity">
    <reaction evidence="4 5">
        <text>L-glutamine + H2O = L-glutamate + NH4(+)</text>
        <dbReference type="Rhea" id="RHEA:15889"/>
        <dbReference type="ChEBI" id="CHEBI:15377"/>
        <dbReference type="ChEBI" id="CHEBI:28938"/>
        <dbReference type="ChEBI" id="CHEBI:29985"/>
        <dbReference type="ChEBI" id="CHEBI:58359"/>
        <dbReference type="EC" id="3.5.1.2"/>
    </reaction>
</comment>
<protein>
    <recommendedName>
        <fullName evidence="2 5">Glutaminase</fullName>
        <ecNumber evidence="2 5">3.5.1.2</ecNumber>
    </recommendedName>
</protein>
<reference evidence="7" key="1">
    <citation type="submission" date="2017-08" db="EMBL/GenBank/DDBJ databases">
        <authorList>
            <person name="Varghese N."/>
            <person name="Submissions S."/>
        </authorList>
    </citation>
    <scope>NUCLEOTIDE SEQUENCE [LARGE SCALE GENOMIC DNA]</scope>
    <source>
        <strain evidence="7">JC23</strain>
    </source>
</reference>
<evidence type="ECO:0000313" key="7">
    <source>
        <dbReference type="Proteomes" id="UP000219252"/>
    </source>
</evidence>
<feature type="binding site" evidence="5">
    <location>
        <position position="164"/>
    </location>
    <ligand>
        <name>substrate</name>
    </ligand>
</feature>
<dbReference type="GO" id="GO:0004359">
    <property type="term" value="F:glutaminase activity"/>
    <property type="evidence" value="ECO:0007669"/>
    <property type="project" value="UniProtKB-UniRule"/>
</dbReference>
<evidence type="ECO:0000256" key="4">
    <source>
        <dbReference type="ARBA" id="ARBA00049534"/>
    </source>
</evidence>
<comment type="subunit">
    <text evidence="5">Homotetramer.</text>
</comment>
<evidence type="ECO:0000256" key="2">
    <source>
        <dbReference type="ARBA" id="ARBA00012918"/>
    </source>
</evidence>
<sequence length="312" mass="34237">MIYMIHSIFEKVKNEPQEGKLADYIPALANQSKDLFAAYMIDEEGQVLKFGDYEVSITLQSISKVMSFIVAADQLGLDQVLEKVDVEPTGDPFNSIVRLEVAEKGKPFNPMINAGAITVASLLPGNNVETRVKAVTNFISQVTGREHFVNQEVFQSEMETAYRNRAIANYLKANDYLRGTVEEALETYLQLCSIEVTTEDLAKLGLFLANDGQLLNENKKLITLKTAQFSKALMMTCGLYNASGKYAATIGIPMKSGVSGGVLCTVQNGQIEHLKGHIGIGVFSPMIDEIGNSVKGMSFLQQISDHYALSVF</sequence>
<evidence type="ECO:0000256" key="3">
    <source>
        <dbReference type="ARBA" id="ARBA00022801"/>
    </source>
</evidence>
<feature type="binding site" evidence="5">
    <location>
        <position position="240"/>
    </location>
    <ligand>
        <name>substrate</name>
    </ligand>
</feature>
<dbReference type="InterPro" id="IPR015868">
    <property type="entry name" value="Glutaminase"/>
</dbReference>
<dbReference type="NCBIfam" id="TIGR03814">
    <property type="entry name" value="Gln_ase"/>
    <property type="match status" value="1"/>
</dbReference>
<dbReference type="GO" id="GO:0006537">
    <property type="term" value="P:glutamate biosynthetic process"/>
    <property type="evidence" value="ECO:0007669"/>
    <property type="project" value="TreeGrafter"/>
</dbReference>
<dbReference type="Proteomes" id="UP000219252">
    <property type="component" value="Unassembled WGS sequence"/>
</dbReference>
<feature type="binding site" evidence="5">
    <location>
        <position position="157"/>
    </location>
    <ligand>
        <name>substrate</name>
    </ligand>
</feature>
<feature type="binding site" evidence="5">
    <location>
        <position position="188"/>
    </location>
    <ligand>
        <name>substrate</name>
    </ligand>
</feature>
<dbReference type="AlphaFoldDB" id="A0A285UQF0"/>
<keyword evidence="7" id="KW-1185">Reference proteome</keyword>
<evidence type="ECO:0000313" key="6">
    <source>
        <dbReference type="EMBL" id="SOC44145.1"/>
    </source>
</evidence>
<feature type="binding site" evidence="5">
    <location>
        <position position="61"/>
    </location>
    <ligand>
        <name>substrate</name>
    </ligand>
</feature>
<dbReference type="InterPro" id="IPR012338">
    <property type="entry name" value="Beta-lactam/transpept-like"/>
</dbReference>
<dbReference type="GO" id="GO:0006543">
    <property type="term" value="P:L-glutamine catabolic process"/>
    <property type="evidence" value="ECO:0007669"/>
    <property type="project" value="TreeGrafter"/>
</dbReference>
<dbReference type="Gene3D" id="3.40.710.10">
    <property type="entry name" value="DD-peptidase/beta-lactamase superfamily"/>
    <property type="match status" value="1"/>
</dbReference>
<feature type="binding site" evidence="5">
    <location>
        <position position="258"/>
    </location>
    <ligand>
        <name>substrate</name>
    </ligand>
</feature>
<feature type="binding site" evidence="5">
    <location>
        <position position="113"/>
    </location>
    <ligand>
        <name>substrate</name>
    </ligand>
</feature>
<dbReference type="EC" id="3.5.1.2" evidence="2 5"/>
<accession>A0A285UQF0</accession>
<dbReference type="HAMAP" id="MF_00313">
    <property type="entry name" value="Glutaminase"/>
    <property type="match status" value="1"/>
</dbReference>
<organism evidence="6 7">
    <name type="scientific">Ureibacillus acetophenoni</name>
    <dbReference type="NCBI Taxonomy" id="614649"/>
    <lineage>
        <taxon>Bacteria</taxon>
        <taxon>Bacillati</taxon>
        <taxon>Bacillota</taxon>
        <taxon>Bacilli</taxon>
        <taxon>Bacillales</taxon>
        <taxon>Caryophanaceae</taxon>
        <taxon>Ureibacillus</taxon>
    </lineage>
</organism>
<evidence type="ECO:0000256" key="1">
    <source>
        <dbReference type="ARBA" id="ARBA00011076"/>
    </source>
</evidence>
<dbReference type="PANTHER" id="PTHR12544">
    <property type="entry name" value="GLUTAMINASE"/>
    <property type="match status" value="1"/>
</dbReference>
<dbReference type="SUPFAM" id="SSF56601">
    <property type="entry name" value="beta-lactamase/transpeptidase-like"/>
    <property type="match status" value="1"/>
</dbReference>
<name>A0A285UQF0_9BACL</name>
<dbReference type="Pfam" id="PF04960">
    <property type="entry name" value="Glutaminase"/>
    <property type="match status" value="1"/>
</dbReference>
<dbReference type="EMBL" id="OBQC01000019">
    <property type="protein sequence ID" value="SOC44145.1"/>
    <property type="molecule type" value="Genomic_DNA"/>
</dbReference>
<dbReference type="PANTHER" id="PTHR12544:SF32">
    <property type="entry name" value="GLUTAMINASE 1"/>
    <property type="match status" value="1"/>
</dbReference>